<dbReference type="AlphaFoldDB" id="A0A0E9M1F0"/>
<dbReference type="STRING" id="1236989.JCM15548_13541"/>
<dbReference type="Gene3D" id="2.40.160.20">
    <property type="match status" value="1"/>
</dbReference>
<dbReference type="InterPro" id="IPR027385">
    <property type="entry name" value="Beta-barrel_OMP"/>
</dbReference>
<organism evidence="4 5">
    <name type="scientific">Geofilum rubicundum JCM 15548</name>
    <dbReference type="NCBI Taxonomy" id="1236989"/>
    <lineage>
        <taxon>Bacteria</taxon>
        <taxon>Pseudomonadati</taxon>
        <taxon>Bacteroidota</taxon>
        <taxon>Bacteroidia</taxon>
        <taxon>Marinilabiliales</taxon>
        <taxon>Marinilabiliaceae</taxon>
        <taxon>Geofilum</taxon>
    </lineage>
</organism>
<evidence type="ECO:0000256" key="2">
    <source>
        <dbReference type="SAM" id="SignalP"/>
    </source>
</evidence>
<dbReference type="RefSeq" id="WP_062127044.1">
    <property type="nucleotide sequence ID" value="NZ_BAZW01000040.1"/>
</dbReference>
<feature type="domain" description="Outer membrane protein beta-barrel" evidence="3">
    <location>
        <begin position="7"/>
        <end position="193"/>
    </location>
</feature>
<dbReference type="OrthoDB" id="1163183at2"/>
<dbReference type="Pfam" id="PF13505">
    <property type="entry name" value="OMP_b-brl"/>
    <property type="match status" value="1"/>
</dbReference>
<sequence>MKKFFVLMVLFAMSLSAAKVNAQESKMSLGAGLNYATDIENVGISLQGLYKIDPQWEVSPKFTYYFKKDYTTYSSLDFDGHYVFSDNGSNAFYALAGLNITFFKYKYDGPSYSGNDFSSEYDAYDEYDDIWGDMGDLYDDLLNLDYKDNELGINVGVGGRFALTDALDLNAEAKYTSTYSGYLSIGAGLLYKF</sequence>
<dbReference type="InterPro" id="IPR011250">
    <property type="entry name" value="OMP/PagP_B-barrel"/>
</dbReference>
<keyword evidence="1 2" id="KW-0732">Signal</keyword>
<proteinExistence type="predicted"/>
<evidence type="ECO:0000256" key="1">
    <source>
        <dbReference type="ARBA" id="ARBA00022729"/>
    </source>
</evidence>
<protein>
    <recommendedName>
        <fullName evidence="3">Outer membrane protein beta-barrel domain-containing protein</fullName>
    </recommendedName>
</protein>
<accession>A0A0E9M1F0</accession>
<gene>
    <name evidence="4" type="ORF">JCM15548_13541</name>
</gene>
<dbReference type="SUPFAM" id="SSF56925">
    <property type="entry name" value="OMPA-like"/>
    <property type="match status" value="1"/>
</dbReference>
<feature type="signal peptide" evidence="2">
    <location>
        <begin position="1"/>
        <end position="22"/>
    </location>
</feature>
<evidence type="ECO:0000313" key="4">
    <source>
        <dbReference type="EMBL" id="GAO31196.1"/>
    </source>
</evidence>
<evidence type="ECO:0000313" key="5">
    <source>
        <dbReference type="Proteomes" id="UP000032900"/>
    </source>
</evidence>
<reference evidence="4 5" key="1">
    <citation type="journal article" date="2015" name="Microbes Environ.">
        <title>Distribution and evolution of nitrogen fixation genes in the phylum bacteroidetes.</title>
        <authorList>
            <person name="Inoue J."/>
            <person name="Oshima K."/>
            <person name="Suda W."/>
            <person name="Sakamoto M."/>
            <person name="Iino T."/>
            <person name="Noda S."/>
            <person name="Hongoh Y."/>
            <person name="Hattori M."/>
            <person name="Ohkuma M."/>
        </authorList>
    </citation>
    <scope>NUCLEOTIDE SEQUENCE [LARGE SCALE GENOMIC DNA]</scope>
    <source>
        <strain evidence="4">JCM 15548</strain>
    </source>
</reference>
<dbReference type="EMBL" id="BAZW01000040">
    <property type="protein sequence ID" value="GAO31196.1"/>
    <property type="molecule type" value="Genomic_DNA"/>
</dbReference>
<comment type="caution">
    <text evidence="4">The sequence shown here is derived from an EMBL/GenBank/DDBJ whole genome shotgun (WGS) entry which is preliminary data.</text>
</comment>
<dbReference type="Proteomes" id="UP000032900">
    <property type="component" value="Unassembled WGS sequence"/>
</dbReference>
<keyword evidence="5" id="KW-1185">Reference proteome</keyword>
<evidence type="ECO:0000259" key="3">
    <source>
        <dbReference type="Pfam" id="PF13505"/>
    </source>
</evidence>
<feature type="chain" id="PRO_5002428727" description="Outer membrane protein beta-barrel domain-containing protein" evidence="2">
    <location>
        <begin position="23"/>
        <end position="193"/>
    </location>
</feature>
<name>A0A0E9M1F0_9BACT</name>